<dbReference type="SUPFAM" id="SSF48264">
    <property type="entry name" value="Cytochrome P450"/>
    <property type="match status" value="1"/>
</dbReference>
<protein>
    <submittedName>
        <fullName evidence="1">Uncharacterized protein</fullName>
    </submittedName>
</protein>
<sequence>MRRAQWCSSGFIIPKGWRIYVYTREINYDPLMYPEPLTFNPWRWLVSDRCCFFWPMVYLNQKYLPTLKLFLISCCRWEEVGGDNILQFPRVEAPNGLHIRVWDNQDQIVQSIR</sequence>
<dbReference type="Pfam" id="PF00067">
    <property type="entry name" value="p450"/>
    <property type="match status" value="1"/>
</dbReference>
<proteinExistence type="predicted"/>
<evidence type="ECO:0000313" key="1">
    <source>
        <dbReference type="EMBL" id="RRT36448.1"/>
    </source>
</evidence>
<dbReference type="InterPro" id="IPR036396">
    <property type="entry name" value="Cyt_P450_sf"/>
</dbReference>
<dbReference type="GO" id="GO:0020037">
    <property type="term" value="F:heme binding"/>
    <property type="evidence" value="ECO:0007669"/>
    <property type="project" value="InterPro"/>
</dbReference>
<dbReference type="GO" id="GO:0004497">
    <property type="term" value="F:monooxygenase activity"/>
    <property type="evidence" value="ECO:0007669"/>
    <property type="project" value="InterPro"/>
</dbReference>
<evidence type="ECO:0000313" key="2">
    <source>
        <dbReference type="Proteomes" id="UP000287651"/>
    </source>
</evidence>
<comment type="caution">
    <text evidence="1">The sequence shown here is derived from an EMBL/GenBank/DDBJ whole genome shotgun (WGS) entry which is preliminary data.</text>
</comment>
<dbReference type="GO" id="GO:0005506">
    <property type="term" value="F:iron ion binding"/>
    <property type="evidence" value="ECO:0007669"/>
    <property type="project" value="InterPro"/>
</dbReference>
<organism evidence="1 2">
    <name type="scientific">Ensete ventricosum</name>
    <name type="common">Abyssinian banana</name>
    <name type="synonym">Musa ensete</name>
    <dbReference type="NCBI Taxonomy" id="4639"/>
    <lineage>
        <taxon>Eukaryota</taxon>
        <taxon>Viridiplantae</taxon>
        <taxon>Streptophyta</taxon>
        <taxon>Embryophyta</taxon>
        <taxon>Tracheophyta</taxon>
        <taxon>Spermatophyta</taxon>
        <taxon>Magnoliopsida</taxon>
        <taxon>Liliopsida</taxon>
        <taxon>Zingiberales</taxon>
        <taxon>Musaceae</taxon>
        <taxon>Ensete</taxon>
    </lineage>
</organism>
<dbReference type="GO" id="GO:0016705">
    <property type="term" value="F:oxidoreductase activity, acting on paired donors, with incorporation or reduction of molecular oxygen"/>
    <property type="evidence" value="ECO:0007669"/>
    <property type="project" value="InterPro"/>
</dbReference>
<dbReference type="Proteomes" id="UP000287651">
    <property type="component" value="Unassembled WGS sequence"/>
</dbReference>
<dbReference type="InterPro" id="IPR001128">
    <property type="entry name" value="Cyt_P450"/>
</dbReference>
<dbReference type="Gene3D" id="1.10.630.10">
    <property type="entry name" value="Cytochrome P450"/>
    <property type="match status" value="1"/>
</dbReference>
<reference evidence="1 2" key="1">
    <citation type="journal article" date="2014" name="Agronomy (Basel)">
        <title>A Draft Genome Sequence for Ensete ventricosum, the Drought-Tolerant Tree Against Hunger.</title>
        <authorList>
            <person name="Harrison J."/>
            <person name="Moore K.A."/>
            <person name="Paszkiewicz K."/>
            <person name="Jones T."/>
            <person name="Grant M."/>
            <person name="Ambacheew D."/>
            <person name="Muzemil S."/>
            <person name="Studholme D.J."/>
        </authorList>
    </citation>
    <scope>NUCLEOTIDE SEQUENCE [LARGE SCALE GENOMIC DNA]</scope>
</reference>
<gene>
    <name evidence="1" type="ORF">B296_00030054</name>
</gene>
<dbReference type="AlphaFoldDB" id="A0A426XAH8"/>
<dbReference type="EMBL" id="AMZH03023605">
    <property type="protein sequence ID" value="RRT36448.1"/>
    <property type="molecule type" value="Genomic_DNA"/>
</dbReference>
<name>A0A426XAH8_ENSVE</name>
<accession>A0A426XAH8</accession>